<evidence type="ECO:0000256" key="2">
    <source>
        <dbReference type="ARBA" id="ARBA00013147"/>
    </source>
</evidence>
<dbReference type="UniPathway" id="UPA00121">
    <property type="reaction ID" value="UER00345"/>
</dbReference>
<dbReference type="CDD" id="cd04905">
    <property type="entry name" value="ACT_CM-PDT"/>
    <property type="match status" value="1"/>
</dbReference>
<dbReference type="AlphaFoldDB" id="A0A0G1DKI5"/>
<comment type="catalytic activity">
    <reaction evidence="7 8">
        <text>prephenate + H(+) = 3-phenylpyruvate + CO2 + H2O</text>
        <dbReference type="Rhea" id="RHEA:21648"/>
        <dbReference type="ChEBI" id="CHEBI:15377"/>
        <dbReference type="ChEBI" id="CHEBI:15378"/>
        <dbReference type="ChEBI" id="CHEBI:16526"/>
        <dbReference type="ChEBI" id="CHEBI:18005"/>
        <dbReference type="ChEBI" id="CHEBI:29934"/>
        <dbReference type="EC" id="4.2.1.51"/>
    </reaction>
</comment>
<keyword evidence="3 8" id="KW-0028">Amino-acid biosynthesis</keyword>
<evidence type="ECO:0000256" key="6">
    <source>
        <dbReference type="ARBA" id="ARBA00023239"/>
    </source>
</evidence>
<dbReference type="EC" id="4.2.1.51" evidence="2 8"/>
<comment type="caution">
    <text evidence="11">The sequence shown here is derived from an EMBL/GenBank/DDBJ whole genome shotgun (WGS) entry which is preliminary data.</text>
</comment>
<dbReference type="InterPro" id="IPR001086">
    <property type="entry name" value="Preph_deHydtase"/>
</dbReference>
<evidence type="ECO:0000256" key="3">
    <source>
        <dbReference type="ARBA" id="ARBA00022605"/>
    </source>
</evidence>
<dbReference type="SUPFAM" id="SSF53850">
    <property type="entry name" value="Periplasmic binding protein-like II"/>
    <property type="match status" value="1"/>
</dbReference>
<keyword evidence="6 8" id="KW-0456">Lyase</keyword>
<evidence type="ECO:0000256" key="7">
    <source>
        <dbReference type="ARBA" id="ARBA00047848"/>
    </source>
</evidence>
<feature type="domain" description="Prephenate dehydratase" evidence="9">
    <location>
        <begin position="6"/>
        <end position="182"/>
    </location>
</feature>
<sequence length="277" mass="31245">MKKIKQIFYLGIKGSNSFLAASLSAGNKVKLSGLASFEEIFRSVEKESSAAGILPLENSLSGSIYEIYDLLTDSKTFITAETEVRINHALMQKERTGLQKIRYCLSHPEVFRQCRRFFSDNPSIETVPVADTASAAKMLKELGPDTACVANPAAAAVNNLRIKKEHLEDNRNNYSRFITVGRKLKQHGNKISLMFNLKHVPGSLYKALSPYARLGLNLTKIESRPIPGRLWEYLFYVDFELNNGKHGFDEIITAMKMLTKNLKVLGRYDKYDKIKNS</sequence>
<evidence type="ECO:0000313" key="12">
    <source>
        <dbReference type="Proteomes" id="UP000034894"/>
    </source>
</evidence>
<accession>A0A0G1DKI5</accession>
<evidence type="ECO:0000313" key="11">
    <source>
        <dbReference type="EMBL" id="KKS98370.1"/>
    </source>
</evidence>
<evidence type="ECO:0000259" key="10">
    <source>
        <dbReference type="PROSITE" id="PS51671"/>
    </source>
</evidence>
<gene>
    <name evidence="8" type="primary">pheA</name>
    <name evidence="11" type="ORF">UV73_C0002G0084</name>
</gene>
<dbReference type="STRING" id="1618443.UV73_C0002G0084"/>
<dbReference type="GO" id="GO:0009094">
    <property type="term" value="P:L-phenylalanine biosynthetic process"/>
    <property type="evidence" value="ECO:0007669"/>
    <property type="project" value="UniProtKB-UniPathway"/>
</dbReference>
<evidence type="ECO:0000256" key="8">
    <source>
        <dbReference type="RuleBase" id="RU361254"/>
    </source>
</evidence>
<dbReference type="GO" id="GO:0005737">
    <property type="term" value="C:cytoplasm"/>
    <property type="evidence" value="ECO:0007669"/>
    <property type="project" value="TreeGrafter"/>
</dbReference>
<dbReference type="InterPro" id="IPR018528">
    <property type="entry name" value="Preph_deHydtase_CS"/>
</dbReference>
<dbReference type="PROSITE" id="PS51671">
    <property type="entry name" value="ACT"/>
    <property type="match status" value="1"/>
</dbReference>
<evidence type="ECO:0000256" key="4">
    <source>
        <dbReference type="ARBA" id="ARBA00023141"/>
    </source>
</evidence>
<evidence type="ECO:0000259" key="9">
    <source>
        <dbReference type="PROSITE" id="PS51171"/>
    </source>
</evidence>
<dbReference type="InterPro" id="IPR002912">
    <property type="entry name" value="ACT_dom"/>
</dbReference>
<organism evidence="11 12">
    <name type="scientific">Candidatus Gottesmanbacteria bacterium GW2011_GWA2_43_14</name>
    <dbReference type="NCBI Taxonomy" id="1618443"/>
    <lineage>
        <taxon>Bacteria</taxon>
        <taxon>Candidatus Gottesmaniibacteriota</taxon>
    </lineage>
</organism>
<name>A0A0G1DKI5_9BACT</name>
<keyword evidence="5 8" id="KW-0584">Phenylalanine biosynthesis</keyword>
<dbReference type="InterPro" id="IPR045865">
    <property type="entry name" value="ACT-like_dom_sf"/>
</dbReference>
<dbReference type="EMBL" id="LCFP01000002">
    <property type="protein sequence ID" value="KKS98370.1"/>
    <property type="molecule type" value="Genomic_DNA"/>
</dbReference>
<proteinExistence type="predicted"/>
<evidence type="ECO:0000256" key="5">
    <source>
        <dbReference type="ARBA" id="ARBA00023222"/>
    </source>
</evidence>
<dbReference type="PANTHER" id="PTHR21022">
    <property type="entry name" value="PREPHENATE DEHYDRATASE P PROTEIN"/>
    <property type="match status" value="1"/>
</dbReference>
<dbReference type="CDD" id="cd13631">
    <property type="entry name" value="PBP2_Ct-PDT_like"/>
    <property type="match status" value="1"/>
</dbReference>
<evidence type="ECO:0000256" key="1">
    <source>
        <dbReference type="ARBA" id="ARBA00004741"/>
    </source>
</evidence>
<protein>
    <recommendedName>
        <fullName evidence="2 8">Prephenate dehydratase</fullName>
        <shortName evidence="8">PDT</shortName>
        <ecNumber evidence="2 8">4.2.1.51</ecNumber>
    </recommendedName>
</protein>
<dbReference type="Pfam" id="PF00800">
    <property type="entry name" value="PDT"/>
    <property type="match status" value="1"/>
</dbReference>
<dbReference type="Gene3D" id="3.30.70.260">
    <property type="match status" value="1"/>
</dbReference>
<dbReference type="GO" id="GO:0004664">
    <property type="term" value="F:prephenate dehydratase activity"/>
    <property type="evidence" value="ECO:0007669"/>
    <property type="project" value="UniProtKB-UniRule"/>
</dbReference>
<dbReference type="PROSITE" id="PS51171">
    <property type="entry name" value="PREPHENATE_DEHYDR_3"/>
    <property type="match status" value="1"/>
</dbReference>
<dbReference type="Gene3D" id="3.40.190.10">
    <property type="entry name" value="Periplasmic binding protein-like II"/>
    <property type="match status" value="2"/>
</dbReference>
<feature type="domain" description="ACT" evidence="10">
    <location>
        <begin position="192"/>
        <end position="269"/>
    </location>
</feature>
<dbReference type="Proteomes" id="UP000034894">
    <property type="component" value="Unassembled WGS sequence"/>
</dbReference>
<keyword evidence="4 8" id="KW-0057">Aromatic amino acid biosynthesis</keyword>
<dbReference type="PROSITE" id="PS00858">
    <property type="entry name" value="PREPHENATE_DEHYDR_2"/>
    <property type="match status" value="1"/>
</dbReference>
<reference evidence="11 12" key="1">
    <citation type="journal article" date="2015" name="Nature">
        <title>rRNA introns, odd ribosomes, and small enigmatic genomes across a large radiation of phyla.</title>
        <authorList>
            <person name="Brown C.T."/>
            <person name="Hug L.A."/>
            <person name="Thomas B.C."/>
            <person name="Sharon I."/>
            <person name="Castelle C.J."/>
            <person name="Singh A."/>
            <person name="Wilkins M.J."/>
            <person name="Williams K.H."/>
            <person name="Banfield J.F."/>
        </authorList>
    </citation>
    <scope>NUCLEOTIDE SEQUENCE [LARGE SCALE GENOMIC DNA]</scope>
</reference>
<dbReference type="SUPFAM" id="SSF55021">
    <property type="entry name" value="ACT-like"/>
    <property type="match status" value="1"/>
</dbReference>
<dbReference type="PANTHER" id="PTHR21022:SF19">
    <property type="entry name" value="PREPHENATE DEHYDRATASE-RELATED"/>
    <property type="match status" value="1"/>
</dbReference>
<comment type="pathway">
    <text evidence="1 8">Amino-acid biosynthesis; L-phenylalanine biosynthesis; phenylpyruvate from prephenate: step 1/1.</text>
</comment>